<dbReference type="InterPro" id="IPR036691">
    <property type="entry name" value="Endo/exonu/phosph_ase_sf"/>
</dbReference>
<evidence type="ECO:0000256" key="3">
    <source>
        <dbReference type="SAM" id="SignalP"/>
    </source>
</evidence>
<feature type="transmembrane region" description="Helical" evidence="2">
    <location>
        <begin position="191"/>
        <end position="213"/>
    </location>
</feature>
<feature type="domain" description="DUF4780" evidence="4">
    <location>
        <begin position="532"/>
        <end position="634"/>
    </location>
</feature>
<dbReference type="InterPro" id="IPR031961">
    <property type="entry name" value="DUF4780"/>
</dbReference>
<dbReference type="EMBL" id="JALNTZ010000005">
    <property type="protein sequence ID" value="KAJ3652637.1"/>
    <property type="molecule type" value="Genomic_DNA"/>
</dbReference>
<keyword evidence="2" id="KW-0472">Membrane</keyword>
<feature type="compositionally biased region" description="Low complexity" evidence="1">
    <location>
        <begin position="498"/>
        <end position="507"/>
    </location>
</feature>
<feature type="signal peptide" evidence="3">
    <location>
        <begin position="1"/>
        <end position="20"/>
    </location>
</feature>
<dbReference type="AlphaFoldDB" id="A0AA38IAT9"/>
<dbReference type="Pfam" id="PF16012">
    <property type="entry name" value="DUF4780"/>
    <property type="match status" value="1"/>
</dbReference>
<protein>
    <recommendedName>
        <fullName evidence="4">DUF4780 domain-containing protein</fullName>
    </recommendedName>
</protein>
<reference evidence="5" key="1">
    <citation type="journal article" date="2023" name="G3 (Bethesda)">
        <title>Whole genome assemblies of Zophobas morio and Tenebrio molitor.</title>
        <authorList>
            <person name="Kaur S."/>
            <person name="Stinson S.A."/>
            <person name="diCenzo G.C."/>
        </authorList>
    </citation>
    <scope>NUCLEOTIDE SEQUENCE</scope>
    <source>
        <strain evidence="5">QUZm001</strain>
    </source>
</reference>
<accession>A0AA38IAT9</accession>
<feature type="compositionally biased region" description="Low complexity" evidence="1">
    <location>
        <begin position="471"/>
        <end position="480"/>
    </location>
</feature>
<dbReference type="Gene3D" id="3.60.10.10">
    <property type="entry name" value="Endonuclease/exonuclease/phosphatase"/>
    <property type="match status" value="1"/>
</dbReference>
<evidence type="ECO:0000259" key="4">
    <source>
        <dbReference type="Pfam" id="PF16012"/>
    </source>
</evidence>
<organism evidence="5 6">
    <name type="scientific">Zophobas morio</name>
    <dbReference type="NCBI Taxonomy" id="2755281"/>
    <lineage>
        <taxon>Eukaryota</taxon>
        <taxon>Metazoa</taxon>
        <taxon>Ecdysozoa</taxon>
        <taxon>Arthropoda</taxon>
        <taxon>Hexapoda</taxon>
        <taxon>Insecta</taxon>
        <taxon>Pterygota</taxon>
        <taxon>Neoptera</taxon>
        <taxon>Endopterygota</taxon>
        <taxon>Coleoptera</taxon>
        <taxon>Polyphaga</taxon>
        <taxon>Cucujiformia</taxon>
        <taxon>Tenebrionidae</taxon>
        <taxon>Zophobas</taxon>
    </lineage>
</organism>
<evidence type="ECO:0000256" key="2">
    <source>
        <dbReference type="SAM" id="Phobius"/>
    </source>
</evidence>
<proteinExistence type="predicted"/>
<gene>
    <name evidence="5" type="ORF">Zmor_018585</name>
</gene>
<keyword evidence="2" id="KW-0812">Transmembrane</keyword>
<comment type="caution">
    <text evidence="5">The sequence shown here is derived from an EMBL/GenBank/DDBJ whole genome shotgun (WGS) entry which is preliminary data.</text>
</comment>
<feature type="region of interest" description="Disordered" evidence="1">
    <location>
        <begin position="462"/>
        <end position="527"/>
    </location>
</feature>
<feature type="chain" id="PRO_5041424497" description="DUF4780 domain-containing protein" evidence="3">
    <location>
        <begin position="21"/>
        <end position="872"/>
    </location>
</feature>
<keyword evidence="3" id="KW-0732">Signal</keyword>
<evidence type="ECO:0000313" key="5">
    <source>
        <dbReference type="EMBL" id="KAJ3652637.1"/>
    </source>
</evidence>
<name>A0AA38IAT9_9CUCU</name>
<evidence type="ECO:0000313" key="6">
    <source>
        <dbReference type="Proteomes" id="UP001168821"/>
    </source>
</evidence>
<sequence>MSFFAVLLVTILALLTLTRQETRSPENLQGAVRDFRSFEGNKLDIEENNITVISCNCSNLDFHLVLKNGHVKRYISRNKTHGCYTYEIVSTSEKMQVVHNEEVVATAEDDLKKMVLKCTSKYASWKILKTCWNALESHPCRIDCPYRHCRECKDNSGLDVADHNTPASSPGHKSVIKNETHTQNSCDSPNLILYTMLIILAILMALAMIYLCWKYVKYRVETREKKEEKYFTSFTLTFEKIDTQDKLLDPGRDIRFFKGELIDIKENNIIVIICNCPTVNFHLILKNGYVKRYTFRSKTRACYTYEIGSTSEKTQVVRSGEVVTTAEDGLETMVLKCSSKYASWKILKNPARDFRFFEGNKLDIEGNNITVISCNCTNLDFHLVLKNGHVKRYISRNKTHGCYTYEIVSTSEKTQVVHNGEVVKTAEDDLKKMVLKCSSKYASWKILKMHDPVKRAISNYTQAVSKKPKMKTSSSWSSSKPNRQHCDIPWEPVKLNKSGGAASSESPAAEKQKRMRRQETTSREQSYREAAASHLRVAVVDVQHPLGKLTADQVKIVQKGLMGALDRQLDQCLASDRQAATFRGIKYTGEILRITCEDELSLKWLQKTVRSLTPLWEGAQLNVVPLAELPRLNQWDHVKKWLLFHREAKSEAAFPGNLFVFGLGMDEAKIIREREGKINYMLSSFNLKLKENEASAQEGQTPMEEVETPGDEASTKMALQQINFIQINLQHCRMATTVLCRRLDKMQNTIAIIQESWIVKSRIAGLSNLNGTVVSGTTMESPRTCIYIPRKIKAVLLPQVSSRDVTAVNVKYMETKTYRNPRLTNWALYNEELDGRLGTFVQSIPTEYRSTEDIEKILSIINDSLMSAYEKS</sequence>
<keyword evidence="6" id="KW-1185">Reference proteome</keyword>
<dbReference type="Proteomes" id="UP001168821">
    <property type="component" value="Unassembled WGS sequence"/>
</dbReference>
<keyword evidence="2" id="KW-1133">Transmembrane helix</keyword>
<feature type="compositionally biased region" description="Basic and acidic residues" evidence="1">
    <location>
        <begin position="508"/>
        <end position="527"/>
    </location>
</feature>
<evidence type="ECO:0000256" key="1">
    <source>
        <dbReference type="SAM" id="MobiDB-lite"/>
    </source>
</evidence>